<keyword evidence="4" id="KW-0808">Transferase</keyword>
<dbReference type="OrthoDB" id="9808002at2"/>
<dbReference type="Pfam" id="PF00266">
    <property type="entry name" value="Aminotran_5"/>
    <property type="match status" value="1"/>
</dbReference>
<dbReference type="PANTHER" id="PTHR11601">
    <property type="entry name" value="CYSTEINE DESULFURYLASE FAMILY MEMBER"/>
    <property type="match status" value="1"/>
</dbReference>
<dbReference type="InterPro" id="IPR015422">
    <property type="entry name" value="PyrdxlP-dep_Trfase_small"/>
</dbReference>
<evidence type="ECO:0000256" key="6">
    <source>
        <dbReference type="ARBA" id="ARBA00022898"/>
    </source>
</evidence>
<dbReference type="Gene3D" id="1.10.260.50">
    <property type="match status" value="1"/>
</dbReference>
<comment type="cofactor">
    <cofactor evidence="1 10">
        <name>pyridoxal 5'-phosphate</name>
        <dbReference type="ChEBI" id="CHEBI:597326"/>
    </cofactor>
</comment>
<dbReference type="KEGG" id="rpla:A4Z71_05225"/>
<evidence type="ECO:0000313" key="13">
    <source>
        <dbReference type="Proteomes" id="UP000243784"/>
    </source>
</evidence>
<evidence type="ECO:0000256" key="8">
    <source>
        <dbReference type="ARBA" id="ARBA00023014"/>
    </source>
</evidence>
<dbReference type="AlphaFoldDB" id="A0A1D9DZW5"/>
<organism evidence="12 13">
    <name type="scientific">Candidatus Rhodoluna planktonica</name>
    <dbReference type="NCBI Taxonomy" id="535712"/>
    <lineage>
        <taxon>Bacteria</taxon>
        <taxon>Bacillati</taxon>
        <taxon>Actinomycetota</taxon>
        <taxon>Actinomycetes</taxon>
        <taxon>Micrococcales</taxon>
        <taxon>Microbacteriaceae</taxon>
        <taxon>Luna cluster</taxon>
        <taxon>Luna-1 subcluster</taxon>
        <taxon>Rhodoluna</taxon>
    </lineage>
</organism>
<keyword evidence="5" id="KW-0479">Metal-binding</keyword>
<dbReference type="InterPro" id="IPR000192">
    <property type="entry name" value="Aminotrans_V_dom"/>
</dbReference>
<evidence type="ECO:0000256" key="4">
    <source>
        <dbReference type="ARBA" id="ARBA00022679"/>
    </source>
</evidence>
<dbReference type="GO" id="GO:0046872">
    <property type="term" value="F:metal ion binding"/>
    <property type="evidence" value="ECO:0007669"/>
    <property type="project" value="UniProtKB-KW"/>
</dbReference>
<dbReference type="RefSeq" id="WP_070954862.1">
    <property type="nucleotide sequence ID" value="NZ_CP015208.1"/>
</dbReference>
<keyword evidence="13" id="KW-1185">Reference proteome</keyword>
<evidence type="ECO:0000256" key="2">
    <source>
        <dbReference type="ARBA" id="ARBA00006490"/>
    </source>
</evidence>
<gene>
    <name evidence="12" type="ORF">A4Z71_05225</name>
</gene>
<dbReference type="InterPro" id="IPR016454">
    <property type="entry name" value="Cysteine_dSase"/>
</dbReference>
<keyword evidence="7" id="KW-0408">Iron</keyword>
<dbReference type="Gene3D" id="3.90.1150.10">
    <property type="entry name" value="Aspartate Aminotransferase, domain 1"/>
    <property type="match status" value="1"/>
</dbReference>
<dbReference type="Gene3D" id="3.40.640.10">
    <property type="entry name" value="Type I PLP-dependent aspartate aminotransferase-like (Major domain)"/>
    <property type="match status" value="1"/>
</dbReference>
<accession>A0A1D9DZW5</accession>
<dbReference type="Proteomes" id="UP000243784">
    <property type="component" value="Chromosome"/>
</dbReference>
<dbReference type="GO" id="GO:0051536">
    <property type="term" value="F:iron-sulfur cluster binding"/>
    <property type="evidence" value="ECO:0007669"/>
    <property type="project" value="UniProtKB-KW"/>
</dbReference>
<comment type="catalytic activity">
    <reaction evidence="9">
        <text>(sulfur carrier)-H + L-cysteine = (sulfur carrier)-SH + L-alanine</text>
        <dbReference type="Rhea" id="RHEA:43892"/>
        <dbReference type="Rhea" id="RHEA-COMP:14737"/>
        <dbReference type="Rhea" id="RHEA-COMP:14739"/>
        <dbReference type="ChEBI" id="CHEBI:29917"/>
        <dbReference type="ChEBI" id="CHEBI:35235"/>
        <dbReference type="ChEBI" id="CHEBI:57972"/>
        <dbReference type="ChEBI" id="CHEBI:64428"/>
        <dbReference type="EC" id="2.8.1.7"/>
    </reaction>
</comment>
<name>A0A1D9DZW5_9MICO</name>
<dbReference type="STRING" id="535712.A4Z71_05225"/>
<reference evidence="12 13" key="1">
    <citation type="journal article" date="2016" name="Biochim. Biophys. Acta">
        <title>Photochemical characterization of actinorhodopsin and its functional existence in the natural host.</title>
        <authorList>
            <person name="Nakamura S."/>
            <person name="Kikukawa T."/>
            <person name="Tamogami J."/>
            <person name="Kamiya M."/>
            <person name="Aizawa T."/>
            <person name="Hahn M.W."/>
            <person name="Ihara K."/>
            <person name="Kamo N."/>
            <person name="Demura M."/>
        </authorList>
    </citation>
    <scope>NUCLEOTIDE SEQUENCE [LARGE SCALE GENOMIC DNA]</scope>
    <source>
        <strain evidence="12 13">MWH-Dar1</strain>
    </source>
</reference>
<dbReference type="PIRSF" id="PIRSF005572">
    <property type="entry name" value="NifS"/>
    <property type="match status" value="1"/>
</dbReference>
<dbReference type="InterPro" id="IPR015424">
    <property type="entry name" value="PyrdxlP-dep_Trfase"/>
</dbReference>
<dbReference type="InterPro" id="IPR015421">
    <property type="entry name" value="PyrdxlP-dep_Trfase_major"/>
</dbReference>
<dbReference type="GO" id="GO:0031071">
    <property type="term" value="F:cysteine desulfurase activity"/>
    <property type="evidence" value="ECO:0007669"/>
    <property type="project" value="UniProtKB-EC"/>
</dbReference>
<proteinExistence type="inferred from homology"/>
<evidence type="ECO:0000256" key="3">
    <source>
        <dbReference type="ARBA" id="ARBA00012239"/>
    </source>
</evidence>
<dbReference type="EMBL" id="CP015208">
    <property type="protein sequence ID" value="AOY56355.1"/>
    <property type="molecule type" value="Genomic_DNA"/>
</dbReference>
<evidence type="ECO:0000313" key="12">
    <source>
        <dbReference type="EMBL" id="AOY56355.1"/>
    </source>
</evidence>
<sequence length="372" mass="39779">MIYLDNAATTPVRREALEAAWPWLSSEFGNPSSKHELGLRAHDALEKSRERVAKFFNARPSEITFTSGGTEGANLAIIGLALANPRGKHLISAKTEHEAVLAAIDFLERQHGFEVSWLPVDGEGRISPADLSESLRADSTLVSLMYANNEIGIVHPIAELAEITHQVGALFHTDAVQAVGWLDCNIKTLGIDALSFSGHKVGAPKGSGAVFIKARFAVEPLLHGGGQEFERRSGTENVAWAVALATALDLLEDSTAESKRVEKLSKKFIDDVLTKVPMAKLSGPTHNRLANIIGFTFAGLNGETILLELERRGIICSSGSACAAGSDEPSHVLIALGYDPDLAQTAVRFSLGHFTTEADLDQAVVALVDSVT</sequence>
<keyword evidence="6" id="KW-0663">Pyridoxal phosphate</keyword>
<dbReference type="InterPro" id="IPR020578">
    <property type="entry name" value="Aminotrans_V_PyrdxlP_BS"/>
</dbReference>
<evidence type="ECO:0000256" key="7">
    <source>
        <dbReference type="ARBA" id="ARBA00023004"/>
    </source>
</evidence>
<keyword evidence="8" id="KW-0411">Iron-sulfur</keyword>
<evidence type="ECO:0000256" key="5">
    <source>
        <dbReference type="ARBA" id="ARBA00022723"/>
    </source>
</evidence>
<dbReference type="PANTHER" id="PTHR11601:SF34">
    <property type="entry name" value="CYSTEINE DESULFURASE"/>
    <property type="match status" value="1"/>
</dbReference>
<protein>
    <recommendedName>
        <fullName evidence="3">cysteine desulfurase</fullName>
        <ecNumber evidence="3">2.8.1.7</ecNumber>
    </recommendedName>
</protein>
<evidence type="ECO:0000259" key="11">
    <source>
        <dbReference type="Pfam" id="PF00266"/>
    </source>
</evidence>
<feature type="domain" description="Aminotransferase class V" evidence="11">
    <location>
        <begin position="2"/>
        <end position="362"/>
    </location>
</feature>
<evidence type="ECO:0000256" key="1">
    <source>
        <dbReference type="ARBA" id="ARBA00001933"/>
    </source>
</evidence>
<dbReference type="NCBIfam" id="NF002806">
    <property type="entry name" value="PRK02948.1"/>
    <property type="match status" value="1"/>
</dbReference>
<comment type="similarity">
    <text evidence="2">Belongs to the class-V pyridoxal-phosphate-dependent aminotransferase family. NifS/IscS subfamily.</text>
</comment>
<evidence type="ECO:0000256" key="9">
    <source>
        <dbReference type="ARBA" id="ARBA00050776"/>
    </source>
</evidence>
<dbReference type="EC" id="2.8.1.7" evidence="3"/>
<dbReference type="PROSITE" id="PS00595">
    <property type="entry name" value="AA_TRANSFER_CLASS_5"/>
    <property type="match status" value="1"/>
</dbReference>
<dbReference type="SUPFAM" id="SSF53383">
    <property type="entry name" value="PLP-dependent transferases"/>
    <property type="match status" value="1"/>
</dbReference>
<dbReference type="FunFam" id="3.40.640.10:FF:000084">
    <property type="entry name" value="IscS-like cysteine desulfurase"/>
    <property type="match status" value="1"/>
</dbReference>
<evidence type="ECO:0000256" key="10">
    <source>
        <dbReference type="RuleBase" id="RU004504"/>
    </source>
</evidence>